<organism evidence="4">
    <name type="scientific">uncultured prokaryote</name>
    <dbReference type="NCBI Taxonomy" id="198431"/>
    <lineage>
        <taxon>unclassified sequences</taxon>
        <taxon>environmental samples</taxon>
    </lineage>
</organism>
<name>H5SKX5_9ZZZZ</name>
<dbReference type="SUPFAM" id="SSF51161">
    <property type="entry name" value="Trimeric LpxA-like enzymes"/>
    <property type="match status" value="1"/>
</dbReference>
<sequence length="307" mass="33630">MASASQKERLMHAIETITRNVEVRGEPLFHGGEQPLPQKREVIAIVRGLQEVIYPGYFGDQALYREYLHAHLSDQLYALSKKLEAEIRKAVSAVCRRPGGEVVAPVAQDPAEVVVRFFERLPEVMELIAGDVVAAYEGDPAATCLEEVVLAYPGVKAVFTYRLAHLLHELGVPLIPRIMTEFAHNETGIDIHPGAKIGREFFIDHGTGVVIGETAVIGDRVKLYQGVTLGALSFPRDERGKLMRGTKRHPTLEDDVVVYAGATILGGDTVVGRGSVIGGNVWLTTSVPPYSKVTLSRDQLAYEITPR</sequence>
<keyword evidence="1" id="KW-0028">Amino-acid biosynthesis</keyword>
<dbReference type="InterPro" id="IPR042122">
    <property type="entry name" value="Ser_AcTrfase_N_sf"/>
</dbReference>
<keyword evidence="2 4" id="KW-0808">Transferase</keyword>
<accession>H5SKX5</accession>
<dbReference type="GO" id="GO:0016746">
    <property type="term" value="F:acyltransferase activity"/>
    <property type="evidence" value="ECO:0007669"/>
    <property type="project" value="UniProtKB-KW"/>
</dbReference>
<dbReference type="NCBIfam" id="NF041874">
    <property type="entry name" value="EPS_EpsC"/>
    <property type="match status" value="1"/>
</dbReference>
<reference evidence="4" key="2">
    <citation type="journal article" date="2012" name="PLoS ONE">
        <title>A Deeply Branching Thermophilic Bacterium with an Ancient Acetyl-CoA Pathway Dominates a Subsurface Ecosystem.</title>
        <authorList>
            <person name="Takami H."/>
            <person name="Noguchi H."/>
            <person name="Takaki Y."/>
            <person name="Uchiyama I."/>
            <person name="Toyoda A."/>
            <person name="Nishi S."/>
            <person name="Chee G.-J."/>
            <person name="Arai W."/>
            <person name="Nunoura T."/>
            <person name="Itoh T."/>
            <person name="Hattori M."/>
            <person name="Takai K."/>
        </authorList>
    </citation>
    <scope>NUCLEOTIDE SEQUENCE</scope>
</reference>
<dbReference type="Gene3D" id="2.160.10.10">
    <property type="entry name" value="Hexapeptide repeat proteins"/>
    <property type="match status" value="1"/>
</dbReference>
<dbReference type="GO" id="GO:0008652">
    <property type="term" value="P:amino acid biosynthetic process"/>
    <property type="evidence" value="ECO:0007669"/>
    <property type="project" value="UniProtKB-KW"/>
</dbReference>
<dbReference type="AlphaFoldDB" id="H5SKX5"/>
<dbReference type="InterPro" id="IPR053376">
    <property type="entry name" value="Serine_acetyltransferase"/>
</dbReference>
<dbReference type="InterPro" id="IPR045304">
    <property type="entry name" value="LbH_SAT"/>
</dbReference>
<gene>
    <name evidence="4" type="ORF">HGMM_F42G09C37</name>
</gene>
<dbReference type="CDD" id="cd03354">
    <property type="entry name" value="LbH_SAT"/>
    <property type="match status" value="1"/>
</dbReference>
<dbReference type="EMBL" id="AP011758">
    <property type="protein sequence ID" value="BAL56811.1"/>
    <property type="molecule type" value="Genomic_DNA"/>
</dbReference>
<evidence type="ECO:0000256" key="3">
    <source>
        <dbReference type="ARBA" id="ARBA00023315"/>
    </source>
</evidence>
<dbReference type="PANTHER" id="PTHR42811">
    <property type="entry name" value="SERINE ACETYLTRANSFERASE"/>
    <property type="match status" value="1"/>
</dbReference>
<reference evidence="4" key="1">
    <citation type="journal article" date="2005" name="Environ. Microbiol.">
        <title>Genetic and functional properties of uncultivated thermophilic crenarchaeotes from a subsurface gold mine as revealed by analysis of genome fragments.</title>
        <authorList>
            <person name="Nunoura T."/>
            <person name="Hirayama H."/>
            <person name="Takami H."/>
            <person name="Oida H."/>
            <person name="Nishi S."/>
            <person name="Shimamura S."/>
            <person name="Suzuki Y."/>
            <person name="Inagaki F."/>
            <person name="Takai K."/>
            <person name="Nealson K.H."/>
            <person name="Horikoshi K."/>
        </authorList>
    </citation>
    <scope>NUCLEOTIDE SEQUENCE</scope>
</reference>
<proteinExistence type="predicted"/>
<evidence type="ECO:0000256" key="2">
    <source>
        <dbReference type="ARBA" id="ARBA00022679"/>
    </source>
</evidence>
<protein>
    <submittedName>
        <fullName evidence="4">Serine O-acetyltransferase</fullName>
    </submittedName>
</protein>
<evidence type="ECO:0000313" key="4">
    <source>
        <dbReference type="EMBL" id="BAL56811.1"/>
    </source>
</evidence>
<dbReference type="InterPro" id="IPR011004">
    <property type="entry name" value="Trimer_LpxA-like_sf"/>
</dbReference>
<dbReference type="Gene3D" id="1.10.3130.10">
    <property type="entry name" value="serine acetyltransferase, domain 1"/>
    <property type="match status" value="1"/>
</dbReference>
<keyword evidence="3" id="KW-0012">Acyltransferase</keyword>
<evidence type="ECO:0000256" key="1">
    <source>
        <dbReference type="ARBA" id="ARBA00022605"/>
    </source>
</evidence>